<name>A0A4V2MWK5_9APHY</name>
<dbReference type="EMBL" id="RWJN01000128">
    <property type="protein sequence ID" value="TCD66607.1"/>
    <property type="molecule type" value="Genomic_DNA"/>
</dbReference>
<gene>
    <name evidence="1" type="ORF">EIP91_001116</name>
</gene>
<sequence length="405" mass="45538">MQAPLRIHMHTSGKWMPILRIVVGELHRAETLEIIMDSETTFDALRATLPSTVPSLRTLHIHRPHGAVRPCNWLTYPIFATEKGTPALKHVSISDLPIALESAFPATLTKLAISKKTYPTRYPITSILTVLSSLPLLIELELDDVLIPVTEPLSAVKYSVSLPYLMVLRVVASPTNTIALLERCHIPAPAEISLQLKSLCSSEEVPLLTSALSFKLSITQLVVHYPEIAFSAPESGHFLKISTTKRGDDGHKAWFLEVAAELCGGFSLNNVTSVHLTFGHFPIPSMWKKALARIQNVQFLHLTFLWYMDVLDLFKIQYEQQFVLRTLKKLTLTRLQSFEHHSDIADGYFGDERRKALLRTLEPCCFQLEEVYLINFASVDKTSGDSESADVIGERPIFRWVDGKQ</sequence>
<protein>
    <submittedName>
        <fullName evidence="1">Uncharacterized protein</fullName>
    </submittedName>
</protein>
<proteinExistence type="predicted"/>
<keyword evidence="2" id="KW-1185">Reference proteome</keyword>
<evidence type="ECO:0000313" key="1">
    <source>
        <dbReference type="EMBL" id="TCD66607.1"/>
    </source>
</evidence>
<dbReference type="AlphaFoldDB" id="A0A4V2MWK5"/>
<dbReference type="Proteomes" id="UP000292702">
    <property type="component" value="Unassembled WGS sequence"/>
</dbReference>
<comment type="caution">
    <text evidence="1">The sequence shown here is derived from an EMBL/GenBank/DDBJ whole genome shotgun (WGS) entry which is preliminary data.</text>
</comment>
<organism evidence="1 2">
    <name type="scientific">Steccherinum ochraceum</name>
    <dbReference type="NCBI Taxonomy" id="92696"/>
    <lineage>
        <taxon>Eukaryota</taxon>
        <taxon>Fungi</taxon>
        <taxon>Dikarya</taxon>
        <taxon>Basidiomycota</taxon>
        <taxon>Agaricomycotina</taxon>
        <taxon>Agaricomycetes</taxon>
        <taxon>Polyporales</taxon>
        <taxon>Steccherinaceae</taxon>
        <taxon>Steccherinum</taxon>
    </lineage>
</organism>
<reference evidence="1 2" key="1">
    <citation type="submission" date="2018-11" db="EMBL/GenBank/DDBJ databases">
        <title>Genome assembly of Steccherinum ochraceum LE-BIN_3174, the white-rot fungus of the Steccherinaceae family (The Residual Polyporoid clade, Polyporales, Basidiomycota).</title>
        <authorList>
            <person name="Fedorova T.V."/>
            <person name="Glazunova O.A."/>
            <person name="Landesman E.O."/>
            <person name="Moiseenko K.V."/>
            <person name="Psurtseva N.V."/>
            <person name="Savinova O.S."/>
            <person name="Shakhova N.V."/>
            <person name="Tyazhelova T.V."/>
            <person name="Vasina D.V."/>
        </authorList>
    </citation>
    <scope>NUCLEOTIDE SEQUENCE [LARGE SCALE GENOMIC DNA]</scope>
    <source>
        <strain evidence="1 2">LE-BIN_3174</strain>
    </source>
</reference>
<accession>A0A4V2MWK5</accession>
<evidence type="ECO:0000313" key="2">
    <source>
        <dbReference type="Proteomes" id="UP000292702"/>
    </source>
</evidence>